<keyword evidence="7" id="KW-0472">Membrane</keyword>
<comment type="catalytic activity">
    <reaction evidence="1">
        <text>ATP + protein L-histidine = ADP + protein N-phospho-L-histidine.</text>
        <dbReference type="EC" id="2.7.13.3"/>
    </reaction>
</comment>
<dbReference type="SUPFAM" id="SSF47384">
    <property type="entry name" value="Homodimeric domain of signal transducing histidine kinase"/>
    <property type="match status" value="1"/>
</dbReference>
<feature type="domain" description="Histidine kinase" evidence="8">
    <location>
        <begin position="243"/>
        <end position="451"/>
    </location>
</feature>
<evidence type="ECO:0000256" key="6">
    <source>
        <dbReference type="ARBA" id="ARBA00023012"/>
    </source>
</evidence>
<dbReference type="SMART" id="SM00388">
    <property type="entry name" value="HisKA"/>
    <property type="match status" value="1"/>
</dbReference>
<dbReference type="InterPro" id="IPR005467">
    <property type="entry name" value="His_kinase_dom"/>
</dbReference>
<keyword evidence="6" id="KW-0902">Two-component regulatory system</keyword>
<dbReference type="InterPro" id="IPR004358">
    <property type="entry name" value="Sig_transdc_His_kin-like_C"/>
</dbReference>
<sequence length="451" mass="50698">MRKRILWTGVLISAIALIVFSFISAELYYKSGLRYTEDDLKAYMARFDASLSAEELTAEYARELSEELFGARVTFLDGNGAILADSVEGEEDSRSDRPEVREAMLEGEGFDARASQTLREDYSYYCRQFRGGEYYVRLAIPTQSLLDVYLSTFPVVFTFLLLDLALCFLATYLFTDFILRPVEKLVMDAARRKRITANCAELETLAALMNRMNDDSERQMKQIADEKELVVRAQQSKNDFIANITHEMNTPLTSIKGFAELLASGALSGETAQRAAQTILTQSERLTNLVASIINYNEIDSDDLPTYEVNASKIAHELLETLSPAIAERHITLETRIEPDVLLESRQERVTEIFGNLIRNAIRYNRDGGGITVVLTKTEFSVADTGIGIAKENLERIFDRFFTVDKSHSGKNGGFGLGLSVVKKLCRKAGWWISVESEEGKGSVFTVRFSR</sequence>
<dbReference type="EC" id="2.7.13.3" evidence="2"/>
<feature type="transmembrane region" description="Helical" evidence="7">
    <location>
        <begin position="153"/>
        <end position="174"/>
    </location>
</feature>
<dbReference type="Gene3D" id="1.10.287.130">
    <property type="match status" value="1"/>
</dbReference>
<dbReference type="SMART" id="SM00387">
    <property type="entry name" value="HATPase_c"/>
    <property type="match status" value="1"/>
</dbReference>
<name>A0A9D2G3C4_9FIRM</name>
<dbReference type="InterPro" id="IPR003594">
    <property type="entry name" value="HATPase_dom"/>
</dbReference>
<accession>A0A9D2G3C4</accession>
<dbReference type="PANTHER" id="PTHR43711">
    <property type="entry name" value="TWO-COMPONENT HISTIDINE KINASE"/>
    <property type="match status" value="1"/>
</dbReference>
<dbReference type="Proteomes" id="UP000824102">
    <property type="component" value="Unassembled WGS sequence"/>
</dbReference>
<dbReference type="InterPro" id="IPR036097">
    <property type="entry name" value="HisK_dim/P_sf"/>
</dbReference>
<reference evidence="9" key="2">
    <citation type="submission" date="2021-04" db="EMBL/GenBank/DDBJ databases">
        <authorList>
            <person name="Gilroy R."/>
        </authorList>
    </citation>
    <scope>NUCLEOTIDE SEQUENCE</scope>
    <source>
        <strain evidence="9">ChiW7-2402</strain>
    </source>
</reference>
<dbReference type="InterPro" id="IPR050736">
    <property type="entry name" value="Sensor_HK_Regulatory"/>
</dbReference>
<dbReference type="FunFam" id="1.10.287.130:FF:000001">
    <property type="entry name" value="Two-component sensor histidine kinase"/>
    <property type="match status" value="1"/>
</dbReference>
<dbReference type="InterPro" id="IPR003661">
    <property type="entry name" value="HisK_dim/P_dom"/>
</dbReference>
<dbReference type="SUPFAM" id="SSF55874">
    <property type="entry name" value="ATPase domain of HSP90 chaperone/DNA topoisomerase II/histidine kinase"/>
    <property type="match status" value="1"/>
</dbReference>
<dbReference type="PROSITE" id="PS50109">
    <property type="entry name" value="HIS_KIN"/>
    <property type="match status" value="1"/>
</dbReference>
<dbReference type="GO" id="GO:0000155">
    <property type="term" value="F:phosphorelay sensor kinase activity"/>
    <property type="evidence" value="ECO:0007669"/>
    <property type="project" value="InterPro"/>
</dbReference>
<protein>
    <recommendedName>
        <fullName evidence="2">histidine kinase</fullName>
        <ecNumber evidence="2">2.7.13.3</ecNumber>
    </recommendedName>
</protein>
<feature type="transmembrane region" description="Helical" evidence="7">
    <location>
        <begin position="5"/>
        <end position="25"/>
    </location>
</feature>
<reference evidence="9" key="1">
    <citation type="journal article" date="2021" name="PeerJ">
        <title>Extensive microbial diversity within the chicken gut microbiome revealed by metagenomics and culture.</title>
        <authorList>
            <person name="Gilroy R."/>
            <person name="Ravi A."/>
            <person name="Getino M."/>
            <person name="Pursley I."/>
            <person name="Horton D.L."/>
            <person name="Alikhan N.F."/>
            <person name="Baker D."/>
            <person name="Gharbi K."/>
            <person name="Hall N."/>
            <person name="Watson M."/>
            <person name="Adriaenssens E.M."/>
            <person name="Foster-Nyarko E."/>
            <person name="Jarju S."/>
            <person name="Secka A."/>
            <person name="Antonio M."/>
            <person name="Oren A."/>
            <person name="Chaudhuri R.R."/>
            <person name="La Ragione R."/>
            <person name="Hildebrand F."/>
            <person name="Pallen M.J."/>
        </authorList>
    </citation>
    <scope>NUCLEOTIDE SEQUENCE</scope>
    <source>
        <strain evidence="9">ChiW7-2402</strain>
    </source>
</reference>
<keyword evidence="4" id="KW-0808">Transferase</keyword>
<dbReference type="EMBL" id="DXBB01000038">
    <property type="protein sequence ID" value="HIZ72334.1"/>
    <property type="molecule type" value="Genomic_DNA"/>
</dbReference>
<keyword evidence="3" id="KW-0597">Phosphoprotein</keyword>
<evidence type="ECO:0000256" key="7">
    <source>
        <dbReference type="SAM" id="Phobius"/>
    </source>
</evidence>
<evidence type="ECO:0000313" key="10">
    <source>
        <dbReference type="Proteomes" id="UP000824102"/>
    </source>
</evidence>
<dbReference type="Pfam" id="PF00512">
    <property type="entry name" value="HisKA"/>
    <property type="match status" value="1"/>
</dbReference>
<dbReference type="PRINTS" id="PR00344">
    <property type="entry name" value="BCTRLSENSOR"/>
</dbReference>
<dbReference type="AlphaFoldDB" id="A0A9D2G3C4"/>
<dbReference type="Pfam" id="PF02518">
    <property type="entry name" value="HATPase_c"/>
    <property type="match status" value="1"/>
</dbReference>
<evidence type="ECO:0000256" key="5">
    <source>
        <dbReference type="ARBA" id="ARBA00022777"/>
    </source>
</evidence>
<evidence type="ECO:0000256" key="3">
    <source>
        <dbReference type="ARBA" id="ARBA00022553"/>
    </source>
</evidence>
<proteinExistence type="predicted"/>
<organism evidence="9 10">
    <name type="scientific">Candidatus Gallimonas intestinavium</name>
    <dbReference type="NCBI Taxonomy" id="2838603"/>
    <lineage>
        <taxon>Bacteria</taxon>
        <taxon>Bacillati</taxon>
        <taxon>Bacillota</taxon>
        <taxon>Clostridia</taxon>
        <taxon>Candidatus Gallimonas</taxon>
    </lineage>
</organism>
<evidence type="ECO:0000256" key="1">
    <source>
        <dbReference type="ARBA" id="ARBA00000085"/>
    </source>
</evidence>
<dbReference type="CDD" id="cd00075">
    <property type="entry name" value="HATPase"/>
    <property type="match status" value="1"/>
</dbReference>
<dbReference type="PANTHER" id="PTHR43711:SF26">
    <property type="entry name" value="SENSOR HISTIDINE KINASE RCSC"/>
    <property type="match status" value="1"/>
</dbReference>
<keyword evidence="7" id="KW-0812">Transmembrane</keyword>
<comment type="caution">
    <text evidence="9">The sequence shown here is derived from an EMBL/GenBank/DDBJ whole genome shotgun (WGS) entry which is preliminary data.</text>
</comment>
<evidence type="ECO:0000256" key="2">
    <source>
        <dbReference type="ARBA" id="ARBA00012438"/>
    </source>
</evidence>
<keyword evidence="5" id="KW-0418">Kinase</keyword>
<dbReference type="InterPro" id="IPR036890">
    <property type="entry name" value="HATPase_C_sf"/>
</dbReference>
<dbReference type="CDD" id="cd00082">
    <property type="entry name" value="HisKA"/>
    <property type="match status" value="1"/>
</dbReference>
<gene>
    <name evidence="9" type="ORF">H9964_01995</name>
</gene>
<dbReference type="Gene3D" id="3.30.565.10">
    <property type="entry name" value="Histidine kinase-like ATPase, C-terminal domain"/>
    <property type="match status" value="1"/>
</dbReference>
<evidence type="ECO:0000259" key="8">
    <source>
        <dbReference type="PROSITE" id="PS50109"/>
    </source>
</evidence>
<evidence type="ECO:0000256" key="4">
    <source>
        <dbReference type="ARBA" id="ARBA00022679"/>
    </source>
</evidence>
<keyword evidence="7" id="KW-1133">Transmembrane helix</keyword>
<evidence type="ECO:0000313" key="9">
    <source>
        <dbReference type="EMBL" id="HIZ72334.1"/>
    </source>
</evidence>